<feature type="transmembrane region" description="Helical" evidence="9">
    <location>
        <begin position="221"/>
        <end position="243"/>
    </location>
</feature>
<dbReference type="Proteomes" id="UP000245119">
    <property type="component" value="Linkage Group LG3"/>
</dbReference>
<dbReference type="PANTHER" id="PTHR24238:SF47">
    <property type="entry name" value="ECDYSTEROIDS_DOPAMINE RECEPTOR-RELATED"/>
    <property type="match status" value="1"/>
</dbReference>
<organism evidence="11 12">
    <name type="scientific">Pomacea canaliculata</name>
    <name type="common">Golden apple snail</name>
    <dbReference type="NCBI Taxonomy" id="400727"/>
    <lineage>
        <taxon>Eukaryota</taxon>
        <taxon>Metazoa</taxon>
        <taxon>Spiralia</taxon>
        <taxon>Lophotrochozoa</taxon>
        <taxon>Mollusca</taxon>
        <taxon>Gastropoda</taxon>
        <taxon>Caenogastropoda</taxon>
        <taxon>Architaenioglossa</taxon>
        <taxon>Ampullarioidea</taxon>
        <taxon>Ampullariidae</taxon>
        <taxon>Pomacea</taxon>
    </lineage>
</organism>
<dbReference type="EMBL" id="PZQS01000003">
    <property type="protein sequence ID" value="PVD33480.1"/>
    <property type="molecule type" value="Genomic_DNA"/>
</dbReference>
<feature type="compositionally biased region" description="Low complexity" evidence="8">
    <location>
        <begin position="170"/>
        <end position="182"/>
    </location>
</feature>
<gene>
    <name evidence="11" type="ORF">C0Q70_04736</name>
</gene>
<keyword evidence="7" id="KW-0807">Transducer</keyword>
<reference evidence="11 12" key="1">
    <citation type="submission" date="2018-04" db="EMBL/GenBank/DDBJ databases">
        <title>The genome of golden apple snail Pomacea canaliculata provides insight into stress tolerance and invasive adaptation.</title>
        <authorList>
            <person name="Liu C."/>
            <person name="Liu B."/>
            <person name="Ren Y."/>
            <person name="Zhang Y."/>
            <person name="Wang H."/>
            <person name="Li S."/>
            <person name="Jiang F."/>
            <person name="Yin L."/>
            <person name="Zhang G."/>
            <person name="Qian W."/>
            <person name="Fan W."/>
        </authorList>
    </citation>
    <scope>NUCLEOTIDE SEQUENCE [LARGE SCALE GENOMIC DNA]</scope>
    <source>
        <strain evidence="11">SZHN2017</strain>
        <tissue evidence="11">Muscle</tissue>
    </source>
</reference>
<feature type="region of interest" description="Disordered" evidence="8">
    <location>
        <begin position="138"/>
        <end position="199"/>
    </location>
</feature>
<evidence type="ECO:0000256" key="6">
    <source>
        <dbReference type="ARBA" id="ARBA00023170"/>
    </source>
</evidence>
<evidence type="ECO:0000313" key="12">
    <source>
        <dbReference type="Proteomes" id="UP000245119"/>
    </source>
</evidence>
<feature type="transmembrane region" description="Helical" evidence="9">
    <location>
        <begin position="40"/>
        <end position="58"/>
    </location>
</feature>
<dbReference type="PANTHER" id="PTHR24238">
    <property type="entry name" value="G-PROTEIN COUPLED RECEPTOR"/>
    <property type="match status" value="1"/>
</dbReference>
<dbReference type="PRINTS" id="PR00237">
    <property type="entry name" value="GPCRRHODOPSN"/>
</dbReference>
<keyword evidence="4" id="KW-0297">G-protein coupled receptor</keyword>
<evidence type="ECO:0000313" key="11">
    <source>
        <dbReference type="EMBL" id="PVD33480.1"/>
    </source>
</evidence>
<accession>A0A2T7PJB3</accession>
<dbReference type="SUPFAM" id="SSF81321">
    <property type="entry name" value="Family A G protein-coupled receptor-like"/>
    <property type="match status" value="1"/>
</dbReference>
<evidence type="ECO:0000256" key="2">
    <source>
        <dbReference type="ARBA" id="ARBA00022692"/>
    </source>
</evidence>
<protein>
    <recommendedName>
        <fullName evidence="10">G-protein coupled receptors family 1 profile domain-containing protein</fullName>
    </recommendedName>
</protein>
<feature type="transmembrane region" description="Helical" evidence="9">
    <location>
        <begin position="96"/>
        <end position="116"/>
    </location>
</feature>
<dbReference type="GO" id="GO:0016020">
    <property type="term" value="C:membrane"/>
    <property type="evidence" value="ECO:0007669"/>
    <property type="project" value="UniProtKB-SubCell"/>
</dbReference>
<keyword evidence="6" id="KW-0675">Receptor</keyword>
<comment type="caution">
    <text evidence="11">The sequence shown here is derived from an EMBL/GenBank/DDBJ whole genome shotgun (WGS) entry which is preliminary data.</text>
</comment>
<evidence type="ECO:0000259" key="10">
    <source>
        <dbReference type="PROSITE" id="PS50262"/>
    </source>
</evidence>
<dbReference type="InterPro" id="IPR017452">
    <property type="entry name" value="GPCR_Rhodpsn_7TM"/>
</dbReference>
<dbReference type="CDD" id="cd00637">
    <property type="entry name" value="7tm_classA_rhodopsin-like"/>
    <property type="match status" value="1"/>
</dbReference>
<dbReference type="PROSITE" id="PS50262">
    <property type="entry name" value="G_PROTEIN_RECEP_F1_2"/>
    <property type="match status" value="1"/>
</dbReference>
<keyword evidence="5 9" id="KW-0472">Membrane</keyword>
<keyword evidence="3 9" id="KW-1133">Transmembrane helix</keyword>
<evidence type="ECO:0000256" key="3">
    <source>
        <dbReference type="ARBA" id="ARBA00022989"/>
    </source>
</evidence>
<sequence length="316" mass="35697">MFIFQRLPVMASAWLLVSVALDRRHRICQALKPQLSPRQAVYLVVGSVIMASLASFPFTPLYGDLRMNTAQSEVNGSQCGVTNDLGSSMYRQAENLTLMLNFVLGLIIMVFCYSHIAHRLRKQKNIISLALRPRVPAEDTRNRELKAESEGGKRGDGSILEDHDDRERVVMSTPSSSMATPSNTLEEGTIAEGNVEKREESASRSEVGVWRRGSRRIGSRTTLMMFVLTITGIVTFLPFIVLACISKDEFAHCQQLSGWPMNVCMIALYFPNVNSVVNPFIYSFCHPRFRQKCRQLLFMDFINKPPDLARIQTYHV</sequence>
<name>A0A2T7PJB3_POMCA</name>
<evidence type="ECO:0000256" key="1">
    <source>
        <dbReference type="ARBA" id="ARBA00004141"/>
    </source>
</evidence>
<dbReference type="InterPro" id="IPR000276">
    <property type="entry name" value="GPCR_Rhodpsn"/>
</dbReference>
<evidence type="ECO:0000256" key="8">
    <source>
        <dbReference type="SAM" id="MobiDB-lite"/>
    </source>
</evidence>
<comment type="subcellular location">
    <subcellularLocation>
        <location evidence="1">Membrane</location>
        <topology evidence="1">Multi-pass membrane protein</topology>
    </subcellularLocation>
</comment>
<proteinExistence type="predicted"/>
<dbReference type="Pfam" id="PF00001">
    <property type="entry name" value="7tm_1"/>
    <property type="match status" value="1"/>
</dbReference>
<keyword evidence="2 9" id="KW-0812">Transmembrane</keyword>
<feature type="domain" description="G-protein coupled receptors family 1 profile" evidence="10">
    <location>
        <begin position="1"/>
        <end position="282"/>
    </location>
</feature>
<dbReference type="Gene3D" id="1.20.1070.10">
    <property type="entry name" value="Rhodopsin 7-helix transmembrane proteins"/>
    <property type="match status" value="1"/>
</dbReference>
<feature type="compositionally biased region" description="Basic and acidic residues" evidence="8">
    <location>
        <begin position="138"/>
        <end position="169"/>
    </location>
</feature>
<keyword evidence="12" id="KW-1185">Reference proteome</keyword>
<dbReference type="AlphaFoldDB" id="A0A2T7PJB3"/>
<evidence type="ECO:0000256" key="5">
    <source>
        <dbReference type="ARBA" id="ARBA00023136"/>
    </source>
</evidence>
<evidence type="ECO:0000256" key="4">
    <source>
        <dbReference type="ARBA" id="ARBA00023040"/>
    </source>
</evidence>
<dbReference type="GO" id="GO:0004930">
    <property type="term" value="F:G protein-coupled receptor activity"/>
    <property type="evidence" value="ECO:0007669"/>
    <property type="project" value="UniProtKB-KW"/>
</dbReference>
<evidence type="ECO:0000256" key="7">
    <source>
        <dbReference type="ARBA" id="ARBA00023224"/>
    </source>
</evidence>
<evidence type="ECO:0000256" key="9">
    <source>
        <dbReference type="SAM" id="Phobius"/>
    </source>
</evidence>